<dbReference type="Proteomes" id="UP000240424">
    <property type="component" value="Unassembled WGS sequence"/>
</dbReference>
<gene>
    <name evidence="2" type="ORF">MNAB215_5355</name>
</gene>
<dbReference type="EMBL" id="FUEZ01000004">
    <property type="protein sequence ID" value="SPM43133.1"/>
    <property type="molecule type" value="Genomic_DNA"/>
</dbReference>
<proteinExistence type="predicted"/>
<evidence type="ECO:0000313" key="2">
    <source>
        <dbReference type="EMBL" id="SPM43133.1"/>
    </source>
</evidence>
<keyword evidence="3" id="KW-1185">Reference proteome</keyword>
<evidence type="ECO:0008006" key="4">
    <source>
        <dbReference type="Google" id="ProtNLM"/>
    </source>
</evidence>
<evidence type="ECO:0000256" key="1">
    <source>
        <dbReference type="SAM" id="SignalP"/>
    </source>
</evidence>
<sequence length="158" mass="16256">MRKLPAATVAVAAAAIALAASASADPMRPDQLVNGTYTIHITDGNFPDMRYQATSCGIGCVQISFSNATGQGQFYADRWHVTFPPNPAAWLCPGGSAHGGVDNLAWDPATGDGTLTVTRNAAACGYPDHGSEIISHPVAVTRGGNSGQPTALPPIAPW</sequence>
<dbReference type="OrthoDB" id="4727061at2"/>
<name>A0A2U3PHC2_9MYCO</name>
<feature type="signal peptide" evidence="1">
    <location>
        <begin position="1"/>
        <end position="24"/>
    </location>
</feature>
<dbReference type="RefSeq" id="WP_077081453.1">
    <property type="nucleotide sequence ID" value="NZ_FUEZ01000004.1"/>
</dbReference>
<dbReference type="AlphaFoldDB" id="A0A2U3PHC2"/>
<reference evidence="2 3" key="1">
    <citation type="submission" date="2017-01" db="EMBL/GenBank/DDBJ databases">
        <authorList>
            <consortium name="Urmite Genomes"/>
        </authorList>
    </citation>
    <scope>NUCLEOTIDE SEQUENCE [LARGE SCALE GENOMIC DNA]</scope>
    <source>
        <strain evidence="2 3">AB215</strain>
    </source>
</reference>
<feature type="chain" id="PRO_5015743447" description="Secreted protein" evidence="1">
    <location>
        <begin position="25"/>
        <end position="158"/>
    </location>
</feature>
<organism evidence="2 3">
    <name type="scientific">Mycobacterium numidiamassiliense</name>
    <dbReference type="NCBI Taxonomy" id="1841861"/>
    <lineage>
        <taxon>Bacteria</taxon>
        <taxon>Bacillati</taxon>
        <taxon>Actinomycetota</taxon>
        <taxon>Actinomycetes</taxon>
        <taxon>Mycobacteriales</taxon>
        <taxon>Mycobacteriaceae</taxon>
        <taxon>Mycobacterium</taxon>
    </lineage>
</organism>
<keyword evidence="1" id="KW-0732">Signal</keyword>
<evidence type="ECO:0000313" key="3">
    <source>
        <dbReference type="Proteomes" id="UP000240424"/>
    </source>
</evidence>
<dbReference type="STRING" id="1841861.GCA_900157365_03675"/>
<accession>A0A2U3PHC2</accession>
<protein>
    <recommendedName>
        <fullName evidence="4">Secreted protein</fullName>
    </recommendedName>
</protein>